<accession>A0ABR3Y532</accession>
<feature type="compositionally biased region" description="Basic and acidic residues" evidence="1">
    <location>
        <begin position="1"/>
        <end position="22"/>
    </location>
</feature>
<proteinExistence type="predicted"/>
<gene>
    <name evidence="2" type="ORF">Daus18300_000467</name>
</gene>
<dbReference type="EMBL" id="JAWRVE010000003">
    <property type="protein sequence ID" value="KAL1882829.1"/>
    <property type="molecule type" value="Genomic_DNA"/>
</dbReference>
<feature type="region of interest" description="Disordered" evidence="1">
    <location>
        <begin position="432"/>
        <end position="455"/>
    </location>
</feature>
<feature type="compositionally biased region" description="Polar residues" evidence="1">
    <location>
        <begin position="23"/>
        <end position="40"/>
    </location>
</feature>
<sequence length="455" mass="51897">MPSDTRRKDSLGSHDSYDRRSSESYGSRSTAPTSVYTNSRPSEKYSKPYVQYVEGSRDLSPSTSTYPRSSVDTYASTDASEEDLVLERDEDLARGSGSDYIPPLPAYHHEISEPNMRPSSPKNFSQLFPSMNRLSIRHDDFTTDGNMNLRVDTIVPGRRNRTAVQLFHLRMYDLARREFSLRRYCRDSGREVCNSKRKFVEPASESRPSLQRSMSSAMKAMARPQAKRTNSSGSFPHKEKRPGTSRSYETEPDMASLSSRSSDGDHRISQPHQPTNSIKLEFSNYARVDVARKGQKGKNNKRYEFDWWGHKYVWKRVVEKHLDGVVSFHLVRDGETTPVAHIVPETRAPNQVEDDEVSGGWVPPCFMWINDQSIIDAVTDVADVVVATGLIALVDDCIKERWQHKRTHHVPVLGDVEYVGPRAFMQRVFSSRRNSVNQDHHPKSPLRNSDAIHVY</sequence>
<reference evidence="2 3" key="1">
    <citation type="journal article" date="2024" name="IMA Fungus">
        <title>IMA Genome - F19 : A genome assembly and annotation guide to empower mycologists, including annotated draft genome sequences of Ceratocystis pirilliformis, Diaporthe australafricana, Fusarium ophioides, Paecilomyces lecythidis, and Sporothrix stenoceras.</title>
        <authorList>
            <person name="Aylward J."/>
            <person name="Wilson A.M."/>
            <person name="Visagie C.M."/>
            <person name="Spraker J."/>
            <person name="Barnes I."/>
            <person name="Buitendag C."/>
            <person name="Ceriani C."/>
            <person name="Del Mar Angel L."/>
            <person name="du Plessis D."/>
            <person name="Fuchs T."/>
            <person name="Gasser K."/>
            <person name="Kramer D."/>
            <person name="Li W."/>
            <person name="Munsamy K."/>
            <person name="Piso A."/>
            <person name="Price J.L."/>
            <person name="Sonnekus B."/>
            <person name="Thomas C."/>
            <person name="van der Nest A."/>
            <person name="van Dijk A."/>
            <person name="van Heerden A."/>
            <person name="van Vuuren N."/>
            <person name="Yilmaz N."/>
            <person name="Duong T.A."/>
            <person name="van der Merwe N.A."/>
            <person name="Wingfield M.J."/>
            <person name="Wingfield B.D."/>
        </authorList>
    </citation>
    <scope>NUCLEOTIDE SEQUENCE [LARGE SCALE GENOMIC DNA]</scope>
    <source>
        <strain evidence="2 3">CMW 18300</strain>
    </source>
</reference>
<name>A0ABR3Y532_9PEZI</name>
<evidence type="ECO:0000313" key="3">
    <source>
        <dbReference type="Proteomes" id="UP001583177"/>
    </source>
</evidence>
<keyword evidence="3" id="KW-1185">Reference proteome</keyword>
<feature type="region of interest" description="Disordered" evidence="1">
    <location>
        <begin position="1"/>
        <end position="122"/>
    </location>
</feature>
<evidence type="ECO:0008006" key="4">
    <source>
        <dbReference type="Google" id="ProtNLM"/>
    </source>
</evidence>
<protein>
    <recommendedName>
        <fullName evidence="4">HNH nuclease domain-containing protein</fullName>
    </recommendedName>
</protein>
<evidence type="ECO:0000313" key="2">
    <source>
        <dbReference type="EMBL" id="KAL1882829.1"/>
    </source>
</evidence>
<feature type="compositionally biased region" description="Polar residues" evidence="1">
    <location>
        <begin position="206"/>
        <end position="216"/>
    </location>
</feature>
<comment type="caution">
    <text evidence="2">The sequence shown here is derived from an EMBL/GenBank/DDBJ whole genome shotgun (WGS) entry which is preliminary data.</text>
</comment>
<feature type="region of interest" description="Disordered" evidence="1">
    <location>
        <begin position="198"/>
        <end position="275"/>
    </location>
</feature>
<evidence type="ECO:0000256" key="1">
    <source>
        <dbReference type="SAM" id="MobiDB-lite"/>
    </source>
</evidence>
<dbReference type="Proteomes" id="UP001583177">
    <property type="component" value="Unassembled WGS sequence"/>
</dbReference>
<feature type="compositionally biased region" description="Polar residues" evidence="1">
    <location>
        <begin position="59"/>
        <end position="78"/>
    </location>
</feature>
<organism evidence="2 3">
    <name type="scientific">Diaporthe australafricana</name>
    <dbReference type="NCBI Taxonomy" id="127596"/>
    <lineage>
        <taxon>Eukaryota</taxon>
        <taxon>Fungi</taxon>
        <taxon>Dikarya</taxon>
        <taxon>Ascomycota</taxon>
        <taxon>Pezizomycotina</taxon>
        <taxon>Sordariomycetes</taxon>
        <taxon>Sordariomycetidae</taxon>
        <taxon>Diaporthales</taxon>
        <taxon>Diaporthaceae</taxon>
        <taxon>Diaporthe</taxon>
    </lineage>
</organism>